<dbReference type="Proteomes" id="UP000008204">
    <property type="component" value="Chromosome"/>
</dbReference>
<organism evidence="1 2">
    <name type="scientific">Rippkaea orientalis (strain PCC 8801 / RF-1)</name>
    <name type="common">Cyanothece sp. (strain PCC 8801)</name>
    <dbReference type="NCBI Taxonomy" id="41431"/>
    <lineage>
        <taxon>Bacteria</taxon>
        <taxon>Bacillati</taxon>
        <taxon>Cyanobacteriota</taxon>
        <taxon>Cyanophyceae</taxon>
        <taxon>Oscillatoriophycideae</taxon>
        <taxon>Chroococcales</taxon>
        <taxon>Aphanothecaceae</taxon>
        <taxon>Rippkaea</taxon>
        <taxon>Rippkaea orientalis</taxon>
    </lineage>
</organism>
<evidence type="ECO:0000313" key="2">
    <source>
        <dbReference type="Proteomes" id="UP000008204"/>
    </source>
</evidence>
<gene>
    <name evidence="1" type="ordered locus">PCC8801_0447</name>
</gene>
<proteinExistence type="predicted"/>
<dbReference type="EMBL" id="CP001287">
    <property type="protein sequence ID" value="ACK64543.1"/>
    <property type="molecule type" value="Genomic_DNA"/>
</dbReference>
<protein>
    <submittedName>
        <fullName evidence="1">TPR repeat-containing protein</fullName>
    </submittedName>
</protein>
<reference evidence="2" key="1">
    <citation type="journal article" date="2011" name="MBio">
        <title>Novel metabolic attributes of the genus Cyanothece, comprising a group of unicellular nitrogen-fixing Cyanobacteria.</title>
        <authorList>
            <person name="Bandyopadhyay A."/>
            <person name="Elvitigala T."/>
            <person name="Welsh E."/>
            <person name="Stockel J."/>
            <person name="Liberton M."/>
            <person name="Min H."/>
            <person name="Sherman L.A."/>
            <person name="Pakrasi H.B."/>
        </authorList>
    </citation>
    <scope>NUCLEOTIDE SEQUENCE [LARGE SCALE GENOMIC DNA]</scope>
    <source>
        <strain evidence="2">PCC 8801</strain>
    </source>
</reference>
<keyword evidence="2" id="KW-1185">Reference proteome</keyword>
<evidence type="ECO:0000313" key="1">
    <source>
        <dbReference type="EMBL" id="ACK64543.1"/>
    </source>
</evidence>
<dbReference type="STRING" id="41431.PCC8801_0447"/>
<sequence>MIDQKYHNPYLKLIEQLLSYPCNGVNQVLQENTELLNINLIESTITIGEQFLDAGDENAARYFLSLAQYIAQIVAEIEQQNALSTAQPKSCLPRIDGNLATQYQSQCLDAINNIRILWLTSMINSYKSA</sequence>
<dbReference type="HOGENOM" id="CLU_1945181_0_0_3"/>
<dbReference type="RefSeq" id="WP_012593820.1">
    <property type="nucleotide sequence ID" value="NC_011726.1"/>
</dbReference>
<name>B7JUG3_RIPO1</name>
<dbReference type="AlphaFoldDB" id="B7JUG3"/>
<dbReference type="KEGG" id="cyp:PCC8801_0447"/>
<accession>B7JUG3</accession>